<dbReference type="GeneID" id="75184674"/>
<dbReference type="PANTHER" id="PTHR43156:SF2">
    <property type="entry name" value="STAGE II SPORULATION PROTEIN E"/>
    <property type="match status" value="1"/>
</dbReference>
<dbReference type="InterPro" id="IPR036457">
    <property type="entry name" value="PPM-type-like_dom_sf"/>
</dbReference>
<evidence type="ECO:0000256" key="1">
    <source>
        <dbReference type="ARBA" id="ARBA00022801"/>
    </source>
</evidence>
<dbReference type="SUPFAM" id="SSF81606">
    <property type="entry name" value="PP2C-like"/>
    <property type="match status" value="1"/>
</dbReference>
<name>A0A6C1C031_9ACTN</name>
<dbReference type="Pfam" id="PF07228">
    <property type="entry name" value="SpoIIE"/>
    <property type="match status" value="1"/>
</dbReference>
<dbReference type="GO" id="GO:0016791">
    <property type="term" value="F:phosphatase activity"/>
    <property type="evidence" value="ECO:0007669"/>
    <property type="project" value="TreeGrafter"/>
</dbReference>
<dbReference type="InterPro" id="IPR052016">
    <property type="entry name" value="Bact_Sigma-Reg"/>
</dbReference>
<feature type="region of interest" description="Disordered" evidence="2">
    <location>
        <begin position="1"/>
        <end position="75"/>
    </location>
</feature>
<dbReference type="Proteomes" id="UP000298111">
    <property type="component" value="Unassembled WGS sequence"/>
</dbReference>
<evidence type="ECO:0000313" key="3">
    <source>
        <dbReference type="EMBL" id="TGG78823.1"/>
    </source>
</evidence>
<dbReference type="PROSITE" id="PS51746">
    <property type="entry name" value="PPM_2"/>
    <property type="match status" value="1"/>
</dbReference>
<proteinExistence type="predicted"/>
<dbReference type="InterPro" id="IPR001932">
    <property type="entry name" value="PPM-type_phosphatase-like_dom"/>
</dbReference>
<accession>A0A6C1C031</accession>
<sequence>MDSSSADRAAPPPEPAHQEPLEQLHRAALRTMARARHRARVRVAESAPAAQPGHHTRRQTGDPFTYDGAETAPPSDVAVLPGLPSWLPAVLGVLRGSSTVLRPEYGPDGTAEDFTVVGANHFELSGVQRGSYDFLGKLLSETRPGVRASGMYDVYRAALEARGPVSSDTIDHVDVVNGVLQRARLRGTVTLLPDEHLLLTNWEPVGEARLSRRIQQRGRMGWAEWDLVTGRVRWSQGMRDLLGLQAPLPEGVEDTKDVAPTIASAREVEADVRTVAGLLDPEDLPGFARDMRTLLAGGQLPDREVTVVVGGERRLLRWVAHAQPEDAGVPESLLFAARNITDQEARLSRALGDAERARREAETERRVSETFRKALVPPLGRLSPWWIDVSAAYVPSESGVGGDWYKCRELPDGRVLLAVGDASGHGVSAASRALQQRSALAGLAYTDEDAAQLATALGEVVYHDYYGSLDTTATCVVGHLHPDARVFRWASAGHPPPILVRDGEPRLLEAAYGLMLGVLPDAPYETNHTQLRAGDLLLMYTDGVVERRGRDLDAGTELLLDAVRGCVRHSGSGPEVMDCVVNHVLGPEAEDDATILAVHVF</sequence>
<reference evidence="3 4" key="1">
    <citation type="submission" date="2018-10" db="EMBL/GenBank/DDBJ databases">
        <title>Isolation of pseudouridimycin from Streptomyces albus DSM 40763.</title>
        <authorList>
            <person name="Rosenqvist P."/>
            <person name="Metsae-Ketelae M."/>
            <person name="Virta P."/>
        </authorList>
    </citation>
    <scope>NUCLEOTIDE SEQUENCE [LARGE SCALE GENOMIC DNA]</scope>
    <source>
        <strain evidence="3 4">DSM 40763</strain>
    </source>
</reference>
<evidence type="ECO:0000313" key="4">
    <source>
        <dbReference type="Proteomes" id="UP000298111"/>
    </source>
</evidence>
<dbReference type="RefSeq" id="WP_051803396.1">
    <property type="nucleotide sequence ID" value="NZ_BNEJ01000017.1"/>
</dbReference>
<dbReference type="EMBL" id="RCIY01000085">
    <property type="protein sequence ID" value="TGG78823.1"/>
    <property type="molecule type" value="Genomic_DNA"/>
</dbReference>
<dbReference type="PANTHER" id="PTHR43156">
    <property type="entry name" value="STAGE II SPORULATION PROTEIN E-RELATED"/>
    <property type="match status" value="1"/>
</dbReference>
<organism evidence="3 4">
    <name type="scientific">Streptomyces albus</name>
    <dbReference type="NCBI Taxonomy" id="1888"/>
    <lineage>
        <taxon>Bacteria</taxon>
        <taxon>Bacillati</taxon>
        <taxon>Actinomycetota</taxon>
        <taxon>Actinomycetes</taxon>
        <taxon>Kitasatosporales</taxon>
        <taxon>Streptomycetaceae</taxon>
        <taxon>Streptomyces</taxon>
    </lineage>
</organism>
<protein>
    <submittedName>
        <fullName evidence="3">Uncharacterized protein</fullName>
    </submittedName>
</protein>
<dbReference type="SMART" id="SM00331">
    <property type="entry name" value="PP2C_SIG"/>
    <property type="match status" value="1"/>
</dbReference>
<gene>
    <name evidence="3" type="ORF">D8771_24290</name>
</gene>
<dbReference type="AlphaFoldDB" id="A0A6C1C031"/>
<feature type="compositionally biased region" description="Basic and acidic residues" evidence="2">
    <location>
        <begin position="16"/>
        <end position="25"/>
    </location>
</feature>
<keyword evidence="1" id="KW-0378">Hydrolase</keyword>
<dbReference type="Gene3D" id="3.60.40.10">
    <property type="entry name" value="PPM-type phosphatase domain"/>
    <property type="match status" value="1"/>
</dbReference>
<dbReference type="Gene3D" id="3.30.450.20">
    <property type="entry name" value="PAS domain"/>
    <property type="match status" value="1"/>
</dbReference>
<comment type="caution">
    <text evidence="3">The sequence shown here is derived from an EMBL/GenBank/DDBJ whole genome shotgun (WGS) entry which is preliminary data.</text>
</comment>
<evidence type="ECO:0000256" key="2">
    <source>
        <dbReference type="SAM" id="MobiDB-lite"/>
    </source>
</evidence>